<dbReference type="EMBL" id="SCEB01215708">
    <property type="protein sequence ID" value="RXM28142.1"/>
    <property type="molecule type" value="Genomic_DNA"/>
</dbReference>
<name>A0A444TZ37_ACIRT</name>
<protein>
    <submittedName>
        <fullName evidence="2">FAST kinase domain-containing protein 1</fullName>
    </submittedName>
</protein>
<comment type="caution">
    <text evidence="2">The sequence shown here is derived from an EMBL/GenBank/DDBJ whole genome shotgun (WGS) entry which is preliminary data.</text>
</comment>
<evidence type="ECO:0000259" key="1">
    <source>
        <dbReference type="Pfam" id="PF08368"/>
    </source>
</evidence>
<keyword evidence="2" id="KW-0418">Kinase</keyword>
<evidence type="ECO:0000313" key="3">
    <source>
        <dbReference type="Proteomes" id="UP000289886"/>
    </source>
</evidence>
<dbReference type="GO" id="GO:0016301">
    <property type="term" value="F:kinase activity"/>
    <property type="evidence" value="ECO:0007669"/>
    <property type="project" value="UniProtKB-KW"/>
</dbReference>
<proteinExistence type="predicted"/>
<dbReference type="Proteomes" id="UP000289886">
    <property type="component" value="Unassembled WGS sequence"/>
</dbReference>
<accession>A0A444TZ37</accession>
<dbReference type="Pfam" id="PF08368">
    <property type="entry name" value="FAST_2"/>
    <property type="match status" value="1"/>
</dbReference>
<sequence>MRIRLRLIELNRAVCLECPEFQVPWFHDRFCQQLQRKGNGNASAVQQQIHKMLGEILGGINYAKASSSRLISMQSIPHFEWNSMELSKQDAWKEYLRKKLVTDHS</sequence>
<gene>
    <name evidence="2" type="ORF">EOD39_2715</name>
</gene>
<keyword evidence="2" id="KW-0808">Transferase</keyword>
<organism evidence="2 3">
    <name type="scientific">Acipenser ruthenus</name>
    <name type="common">Sterlet sturgeon</name>
    <dbReference type="NCBI Taxonomy" id="7906"/>
    <lineage>
        <taxon>Eukaryota</taxon>
        <taxon>Metazoa</taxon>
        <taxon>Chordata</taxon>
        <taxon>Craniata</taxon>
        <taxon>Vertebrata</taxon>
        <taxon>Euteleostomi</taxon>
        <taxon>Actinopterygii</taxon>
        <taxon>Chondrostei</taxon>
        <taxon>Acipenseriformes</taxon>
        <taxon>Acipenseridae</taxon>
        <taxon>Acipenser</taxon>
    </lineage>
</organism>
<evidence type="ECO:0000313" key="2">
    <source>
        <dbReference type="EMBL" id="RXM28142.1"/>
    </source>
</evidence>
<keyword evidence="3" id="KW-1185">Reference proteome</keyword>
<dbReference type="AlphaFoldDB" id="A0A444TZ37"/>
<feature type="domain" description="FAST kinase-like protein subdomain 2" evidence="1">
    <location>
        <begin position="4"/>
        <end position="66"/>
    </location>
</feature>
<dbReference type="InterPro" id="IPR013579">
    <property type="entry name" value="FAST_2"/>
</dbReference>
<reference evidence="2 3" key="1">
    <citation type="submission" date="2019-01" db="EMBL/GenBank/DDBJ databases">
        <title>Draft Genome and Complete Hox-Cluster Characterization of the Sterlet Sturgeon (Acipenser ruthenus).</title>
        <authorList>
            <person name="Wei Q."/>
        </authorList>
    </citation>
    <scope>NUCLEOTIDE SEQUENCE [LARGE SCALE GENOMIC DNA]</scope>
    <source>
        <strain evidence="2">WHYD16114868_AA</strain>
        <tissue evidence="2">Blood</tissue>
    </source>
</reference>